<dbReference type="SUPFAM" id="SSF52540">
    <property type="entry name" value="P-loop containing nucleoside triphosphate hydrolases"/>
    <property type="match status" value="1"/>
</dbReference>
<feature type="domain" description="Polyphosphate kinase-2-related" evidence="1">
    <location>
        <begin position="7"/>
        <end position="225"/>
    </location>
</feature>
<reference evidence="3" key="1">
    <citation type="journal article" date="2019" name="Int. J. Syst. Evol. Microbiol.">
        <title>The Global Catalogue of Microorganisms (GCM) 10K type strain sequencing project: providing services to taxonomists for standard genome sequencing and annotation.</title>
        <authorList>
            <consortium name="The Broad Institute Genomics Platform"/>
            <consortium name="The Broad Institute Genome Sequencing Center for Infectious Disease"/>
            <person name="Wu L."/>
            <person name="Ma J."/>
        </authorList>
    </citation>
    <scope>NUCLEOTIDE SEQUENCE [LARGE SCALE GENOMIC DNA]</scope>
    <source>
        <strain evidence="3">CGMCC 1.12482</strain>
    </source>
</reference>
<dbReference type="InterPro" id="IPR022488">
    <property type="entry name" value="PPK2-related"/>
</dbReference>
<feature type="domain" description="Polyphosphate kinase-2-related" evidence="1">
    <location>
        <begin position="255"/>
        <end position="477"/>
    </location>
</feature>
<dbReference type="EMBL" id="BMFF01000003">
    <property type="protein sequence ID" value="GGD01067.1"/>
    <property type="molecule type" value="Genomic_DNA"/>
</dbReference>
<organism evidence="2 3">
    <name type="scientific">Halopseudomonas salina</name>
    <dbReference type="NCBI Taxonomy" id="1323744"/>
    <lineage>
        <taxon>Bacteria</taxon>
        <taxon>Pseudomonadati</taxon>
        <taxon>Pseudomonadota</taxon>
        <taxon>Gammaproteobacteria</taxon>
        <taxon>Pseudomonadales</taxon>
        <taxon>Pseudomonadaceae</taxon>
        <taxon>Halopseudomonas</taxon>
    </lineage>
</organism>
<gene>
    <name evidence="2" type="primary">ppk-2</name>
    <name evidence="2" type="ORF">GCM10007418_20410</name>
</gene>
<dbReference type="RefSeq" id="WP_150278230.1">
    <property type="nucleotide sequence ID" value="NZ_BMFF01000003.1"/>
</dbReference>
<accession>A0ABQ1PPV9</accession>
<dbReference type="PANTHER" id="PTHR34383">
    <property type="entry name" value="POLYPHOSPHATE:AMP PHOSPHOTRANSFERASE-RELATED"/>
    <property type="match status" value="1"/>
</dbReference>
<dbReference type="Proteomes" id="UP000638188">
    <property type="component" value="Unassembled WGS sequence"/>
</dbReference>
<evidence type="ECO:0000313" key="2">
    <source>
        <dbReference type="EMBL" id="GGD01067.1"/>
    </source>
</evidence>
<proteinExistence type="predicted"/>
<evidence type="ECO:0000313" key="3">
    <source>
        <dbReference type="Proteomes" id="UP000638188"/>
    </source>
</evidence>
<dbReference type="PANTHER" id="PTHR34383:SF3">
    <property type="entry name" value="POLYPHOSPHATE:AMP PHOSPHOTRANSFERASE"/>
    <property type="match status" value="1"/>
</dbReference>
<dbReference type="Pfam" id="PF03976">
    <property type="entry name" value="PPK2"/>
    <property type="match status" value="2"/>
</dbReference>
<evidence type="ECO:0000259" key="1">
    <source>
        <dbReference type="Pfam" id="PF03976"/>
    </source>
</evidence>
<keyword evidence="3" id="KW-1185">Reference proteome</keyword>
<comment type="caution">
    <text evidence="2">The sequence shown here is derived from an EMBL/GenBank/DDBJ whole genome shotgun (WGS) entry which is preliminary data.</text>
</comment>
<name>A0ABQ1PPV9_9GAMM</name>
<dbReference type="InterPro" id="IPR027417">
    <property type="entry name" value="P-loop_NTPase"/>
</dbReference>
<protein>
    <submittedName>
        <fullName evidence="2">Polyphosphate:AMP phosphotransferase</fullName>
    </submittedName>
</protein>
<sequence>MSDTAKSKKSGKDSVAKLNEQLLEAQFELRKAGKGPILLLIGGNDHAGKAEIIHTFYAWLDNRFLNTRAFTLPRGLEKQMPRFWRYCRTLPLDGEIGFYLGSWYHQPLRELCTGQISEEQFAEQMQDILRFEQLLVHEGASVLKVWLEYDDTKPGTSDSPPTTTVAMREWSDLEPAEFQKVHSAAELMIDLTSTEGASWSRVCSNNAEQRDLFIGQLVLDAIQSKLQGEKQSARPHSWISSSHARLDELDYSPALTKDEYSIQLEYYQDLLRQLVRHPDFSGRSLMLVFEGTDAAGKGGTIRRITECLDPRFLRVHGTRAPTDEERQQPYLMRFWRRIPAPGTIVVFDRSYYGRVLVERVEGFCSAAQWQRGYGEINDFEHQLRQSGTLVIKFWLAITPEEQLDRFKARENSPLKRYKLTDEDWRNRKQWSAYREAVHDMLEFTSPAETPWHLISSENKRHGRIQALKIVCESLQHELK</sequence>
<dbReference type="Gene3D" id="3.40.50.300">
    <property type="entry name" value="P-loop containing nucleotide triphosphate hydrolases"/>
    <property type="match status" value="2"/>
</dbReference>